<dbReference type="InterPro" id="IPR001736">
    <property type="entry name" value="PLipase_D/transphosphatidylase"/>
</dbReference>
<keyword evidence="4" id="KW-0378">Hydrolase</keyword>
<dbReference type="EMBL" id="MTEI01000016">
    <property type="protein sequence ID" value="OQW86497.1"/>
    <property type="molecule type" value="Genomic_DNA"/>
</dbReference>
<evidence type="ECO:0000256" key="3">
    <source>
        <dbReference type="ARBA" id="ARBA00012027"/>
    </source>
</evidence>
<dbReference type="GO" id="GO:0004630">
    <property type="term" value="F:phospholipase D activity"/>
    <property type="evidence" value="ECO:0007669"/>
    <property type="project" value="UniProtKB-EC"/>
</dbReference>
<name>A0A1W9KQL8_9BURK</name>
<proteinExistence type="inferred from homology"/>
<feature type="compositionally biased region" description="Basic and acidic residues" evidence="8">
    <location>
        <begin position="289"/>
        <end position="299"/>
    </location>
</feature>
<dbReference type="EC" id="3.1.4.4" evidence="3"/>
<protein>
    <recommendedName>
        <fullName evidence="3">phospholipase D</fullName>
        <ecNumber evidence="3">3.1.4.4</ecNumber>
    </recommendedName>
</protein>
<evidence type="ECO:0000256" key="5">
    <source>
        <dbReference type="ARBA" id="ARBA00022963"/>
    </source>
</evidence>
<dbReference type="PANTHER" id="PTHR43856">
    <property type="entry name" value="CARDIOLIPIN HYDROLASE"/>
    <property type="match status" value="1"/>
</dbReference>
<feature type="coiled-coil region" evidence="7">
    <location>
        <begin position="401"/>
        <end position="468"/>
    </location>
</feature>
<dbReference type="Proteomes" id="UP000192505">
    <property type="component" value="Unassembled WGS sequence"/>
</dbReference>
<dbReference type="InterPro" id="IPR025202">
    <property type="entry name" value="PLD-like_dom"/>
</dbReference>
<gene>
    <name evidence="10" type="ORF">BWK72_17375</name>
</gene>
<dbReference type="Gene3D" id="3.30.870.10">
    <property type="entry name" value="Endonuclease Chain A"/>
    <property type="match status" value="1"/>
</dbReference>
<dbReference type="PANTHER" id="PTHR43856:SF1">
    <property type="entry name" value="MITOCHONDRIAL CARDIOLIPIN HYDROLASE"/>
    <property type="match status" value="1"/>
</dbReference>
<dbReference type="GO" id="GO:0016042">
    <property type="term" value="P:lipid catabolic process"/>
    <property type="evidence" value="ECO:0007669"/>
    <property type="project" value="UniProtKB-KW"/>
</dbReference>
<dbReference type="AlphaFoldDB" id="A0A1W9KQL8"/>
<comment type="caution">
    <text evidence="10">The sequence shown here is derived from an EMBL/GenBank/DDBJ whole genome shotgun (WGS) entry which is preliminary data.</text>
</comment>
<dbReference type="Gene3D" id="1.10.287.110">
    <property type="entry name" value="DnaJ domain"/>
    <property type="match status" value="1"/>
</dbReference>
<comment type="catalytic activity">
    <reaction evidence="1">
        <text>a 1,2-diacyl-sn-glycero-3-phosphocholine + H2O = a 1,2-diacyl-sn-glycero-3-phosphate + choline + H(+)</text>
        <dbReference type="Rhea" id="RHEA:14445"/>
        <dbReference type="ChEBI" id="CHEBI:15354"/>
        <dbReference type="ChEBI" id="CHEBI:15377"/>
        <dbReference type="ChEBI" id="CHEBI:15378"/>
        <dbReference type="ChEBI" id="CHEBI:57643"/>
        <dbReference type="ChEBI" id="CHEBI:58608"/>
        <dbReference type="EC" id="3.1.4.4"/>
    </reaction>
</comment>
<dbReference type="CDD" id="cd06257">
    <property type="entry name" value="DnaJ"/>
    <property type="match status" value="1"/>
</dbReference>
<organism evidence="10 11">
    <name type="scientific">Rhodoferax ferrireducens</name>
    <dbReference type="NCBI Taxonomy" id="192843"/>
    <lineage>
        <taxon>Bacteria</taxon>
        <taxon>Pseudomonadati</taxon>
        <taxon>Pseudomonadota</taxon>
        <taxon>Betaproteobacteria</taxon>
        <taxon>Burkholderiales</taxon>
        <taxon>Comamonadaceae</taxon>
        <taxon>Rhodoferax</taxon>
    </lineage>
</organism>
<evidence type="ECO:0000256" key="4">
    <source>
        <dbReference type="ARBA" id="ARBA00022801"/>
    </source>
</evidence>
<dbReference type="PROSITE" id="PS50035">
    <property type="entry name" value="PLD"/>
    <property type="match status" value="1"/>
</dbReference>
<feature type="coiled-coil region" evidence="7">
    <location>
        <begin position="231"/>
        <end position="258"/>
    </location>
</feature>
<evidence type="ECO:0000256" key="8">
    <source>
        <dbReference type="SAM" id="MobiDB-lite"/>
    </source>
</evidence>
<evidence type="ECO:0000313" key="11">
    <source>
        <dbReference type="Proteomes" id="UP000192505"/>
    </source>
</evidence>
<evidence type="ECO:0000313" key="10">
    <source>
        <dbReference type="EMBL" id="OQW86497.1"/>
    </source>
</evidence>
<dbReference type="SUPFAM" id="SSF56024">
    <property type="entry name" value="Phospholipase D/nuclease"/>
    <property type="match status" value="1"/>
</dbReference>
<comment type="similarity">
    <text evidence="2">Belongs to the phospholipase D family.</text>
</comment>
<keyword evidence="6" id="KW-0443">Lipid metabolism</keyword>
<evidence type="ECO:0000256" key="1">
    <source>
        <dbReference type="ARBA" id="ARBA00000798"/>
    </source>
</evidence>
<keyword evidence="5" id="KW-0442">Lipid degradation</keyword>
<dbReference type="GO" id="GO:0016891">
    <property type="term" value="F:RNA endonuclease activity producing 5'-phosphomonoesters, hydrolytic mechanism"/>
    <property type="evidence" value="ECO:0007669"/>
    <property type="project" value="TreeGrafter"/>
</dbReference>
<dbReference type="InterPro" id="IPR036869">
    <property type="entry name" value="J_dom_sf"/>
</dbReference>
<dbReference type="GO" id="GO:0006793">
    <property type="term" value="P:phosphorus metabolic process"/>
    <property type="evidence" value="ECO:0007669"/>
    <property type="project" value="UniProtKB-ARBA"/>
</dbReference>
<feature type="region of interest" description="Disordered" evidence="8">
    <location>
        <begin position="289"/>
        <end position="308"/>
    </location>
</feature>
<dbReference type="InterPro" id="IPR001623">
    <property type="entry name" value="DnaJ_domain"/>
</dbReference>
<keyword evidence="7" id="KW-0175">Coiled coil</keyword>
<accession>A0A1W9KQL8</accession>
<dbReference type="InterPro" id="IPR051406">
    <property type="entry name" value="PLD_domain"/>
</dbReference>
<evidence type="ECO:0000256" key="6">
    <source>
        <dbReference type="ARBA" id="ARBA00023098"/>
    </source>
</evidence>
<reference evidence="10 11" key="1">
    <citation type="submission" date="2017-01" db="EMBL/GenBank/DDBJ databases">
        <title>Novel large sulfur bacteria in the metagenomes of groundwater-fed chemosynthetic microbial mats in the Lake Huron basin.</title>
        <authorList>
            <person name="Sharrar A.M."/>
            <person name="Flood B.E."/>
            <person name="Bailey J.V."/>
            <person name="Jones D.S."/>
            <person name="Biddanda B."/>
            <person name="Ruberg S.A."/>
            <person name="Marcus D.N."/>
            <person name="Dick G.J."/>
        </authorList>
    </citation>
    <scope>NUCLEOTIDE SEQUENCE [LARGE SCALE GENOMIC DNA]</scope>
    <source>
        <strain evidence="10">A7</strain>
    </source>
</reference>
<sequence>MESQAYFTGIRQQIIDRLADAKDTVLVAVAWLTDRELFDGLVACQRRGVSVSLAVLDDRLNRKSSIAWERLTALGGKLYWIPEGTNRAGSLHHKFCLIDNDTVINGSFNWTNRASSADENIIVMQGDASFAEQFRQAFAQLLEKHGHDVEPVAIDRAKLAARLAVLGKLLELEDFEDVPPQLQKIEHAKGLPEIANLIDQLHQRDWQGALTAINDLLVRGVAIAVYQDPRIKRWQWQVRLMESQVMTLEAELADMHRQIHIFDYLQEQAIGDLIRDYLDIKRRVLKAQSKKDQSADHRAQAQTAEDTYEQYEQARAAKADETKPEQLAPQQQADLKLLYRRLAQRCHPDKMKDSDKAWATDVFKKLQTAFQNNDLQTLQGLKSQIEKGPGADLEWLVPDQADQLEERLAELQRALAQLNQKLASITQSASWQTLSTETDWQNWFERKAEQLRQEIQRYQAELDQTQVVEEAQ</sequence>
<feature type="domain" description="PLD phosphodiesterase" evidence="9">
    <location>
        <begin position="87"/>
        <end position="114"/>
    </location>
</feature>
<dbReference type="SUPFAM" id="SSF46565">
    <property type="entry name" value="Chaperone J-domain"/>
    <property type="match status" value="1"/>
</dbReference>
<evidence type="ECO:0000259" key="9">
    <source>
        <dbReference type="PROSITE" id="PS50035"/>
    </source>
</evidence>
<evidence type="ECO:0000256" key="7">
    <source>
        <dbReference type="SAM" id="Coils"/>
    </source>
</evidence>
<dbReference type="SMART" id="SM00155">
    <property type="entry name" value="PLDc"/>
    <property type="match status" value="1"/>
</dbReference>
<evidence type="ECO:0000256" key="2">
    <source>
        <dbReference type="ARBA" id="ARBA00008664"/>
    </source>
</evidence>
<dbReference type="Pfam" id="PF13091">
    <property type="entry name" value="PLDc_2"/>
    <property type="match status" value="1"/>
</dbReference>
<dbReference type="CDD" id="cd09174">
    <property type="entry name" value="PLDc_Nuc_like_unchar2"/>
    <property type="match status" value="1"/>
</dbReference>